<evidence type="ECO:0000313" key="3">
    <source>
        <dbReference type="Proteomes" id="UP000031523"/>
    </source>
</evidence>
<feature type="domain" description="AB hydrolase-1" evidence="1">
    <location>
        <begin position="25"/>
        <end position="206"/>
    </location>
</feature>
<dbReference type="Pfam" id="PF12697">
    <property type="entry name" value="Abhydrolase_6"/>
    <property type="match status" value="1"/>
</dbReference>
<reference evidence="2 3" key="1">
    <citation type="submission" date="2015-01" db="EMBL/GenBank/DDBJ databases">
        <title>Enhanced salinomycin production by adjusting the supply of polyketide extender units in Streptomyce albus DSM 41398.</title>
        <authorList>
            <person name="Lu C."/>
        </authorList>
    </citation>
    <scope>NUCLEOTIDE SEQUENCE [LARGE SCALE GENOMIC DNA]</scope>
    <source>
        <strain evidence="3">ATCC 21838 / DSM 41398 / FERM P-419 / JCM 4703 / NBRC 107858</strain>
    </source>
</reference>
<dbReference type="AlphaFoldDB" id="A0A0B5EXR0"/>
<keyword evidence="3" id="KW-1185">Reference proteome</keyword>
<sequence>MHADPAQKHRALVLWQQPAAPRAAVLFLHGGRAEGRQTSRPWHTPGLRMRPLGGAAARRMPAEDLLVGRVRYRFRGWNGADADPLRDARQALDELHALSGEVPVVLLGHSMGGRAALHAAGHPAVVGVVALAPWCPPEDPVTQLRGRTTVILHGERDQVTDPALSRALAYRARAEGARAGVLLLRESDHAMLRRWRLWHELAAETAVGLLTAGSLPAEVDQALGRDTPVLL</sequence>
<dbReference type="InterPro" id="IPR000073">
    <property type="entry name" value="AB_hydrolase_1"/>
</dbReference>
<organism evidence="2 3">
    <name type="scientific">Streptomyces albus (strain ATCC 21838 / DSM 41398 / FERM P-419 / JCM 4703 / NBRC 107858)</name>
    <dbReference type="NCBI Taxonomy" id="1081613"/>
    <lineage>
        <taxon>Bacteria</taxon>
        <taxon>Bacillati</taxon>
        <taxon>Actinomycetota</taxon>
        <taxon>Actinomycetes</taxon>
        <taxon>Kitasatosporales</taxon>
        <taxon>Streptomycetaceae</taxon>
        <taxon>Streptomyces</taxon>
    </lineage>
</organism>
<evidence type="ECO:0000259" key="1">
    <source>
        <dbReference type="Pfam" id="PF12697"/>
    </source>
</evidence>
<gene>
    <name evidence="2" type="ORF">SLNWT_7222</name>
</gene>
<dbReference type="Gene3D" id="3.40.50.1820">
    <property type="entry name" value="alpha/beta hydrolase"/>
    <property type="match status" value="1"/>
</dbReference>
<dbReference type="EMBL" id="CP010519">
    <property type="protein sequence ID" value="AJE87598.1"/>
    <property type="molecule type" value="Genomic_DNA"/>
</dbReference>
<dbReference type="InterPro" id="IPR051044">
    <property type="entry name" value="MAG_DAG_Lipase"/>
</dbReference>
<dbReference type="PANTHER" id="PTHR11614">
    <property type="entry name" value="PHOSPHOLIPASE-RELATED"/>
    <property type="match status" value="1"/>
</dbReference>
<evidence type="ECO:0000313" key="2">
    <source>
        <dbReference type="EMBL" id="AJE87598.1"/>
    </source>
</evidence>
<dbReference type="SUPFAM" id="SSF53474">
    <property type="entry name" value="alpha/beta-Hydrolases"/>
    <property type="match status" value="1"/>
</dbReference>
<name>A0A0B5EXR0_STRA4</name>
<dbReference type="GO" id="GO:0003824">
    <property type="term" value="F:catalytic activity"/>
    <property type="evidence" value="ECO:0007669"/>
    <property type="project" value="UniProtKB-ARBA"/>
</dbReference>
<dbReference type="KEGG" id="sals:SLNWT_7222"/>
<proteinExistence type="predicted"/>
<accession>A0A0B5EXR0</accession>
<dbReference type="InterPro" id="IPR029058">
    <property type="entry name" value="AB_hydrolase_fold"/>
</dbReference>
<protein>
    <recommendedName>
        <fullName evidence="1">AB hydrolase-1 domain-containing protein</fullName>
    </recommendedName>
</protein>
<dbReference type="Proteomes" id="UP000031523">
    <property type="component" value="Chromosome"/>
</dbReference>